<dbReference type="GO" id="GO:0008831">
    <property type="term" value="F:dTDP-4-dehydrorhamnose reductase activity"/>
    <property type="evidence" value="ECO:0007669"/>
    <property type="project" value="UniProtKB-EC"/>
</dbReference>
<dbReference type="HOGENOM" id="CLU_045518_1_2_0"/>
<protein>
    <recommendedName>
        <fullName evidence="2">dTDP-4-dehydrorhamnose reductase</fullName>
        <ecNumber evidence="2">1.1.1.133</ecNumber>
    </recommendedName>
</protein>
<comment type="similarity">
    <text evidence="1 2">Belongs to the dTDP-4-dehydrorhamnose reductase family.</text>
</comment>
<reference evidence="4 5" key="1">
    <citation type="journal article" date="2010" name="Stand. Genomic Sci.">
        <title>Complete genome sequence of Aminobacterium colombiense type strain (ALA-1).</title>
        <authorList>
            <person name="Chertkov O."/>
            <person name="Sikorski J."/>
            <person name="Brambilla E."/>
            <person name="Lapidus A."/>
            <person name="Copeland A."/>
            <person name="Glavina Del Rio T."/>
            <person name="Nolan M."/>
            <person name="Lucas S."/>
            <person name="Tice H."/>
            <person name="Cheng J.F."/>
            <person name="Han C."/>
            <person name="Detter J.C."/>
            <person name="Bruce D."/>
            <person name="Tapia R."/>
            <person name="Goodwin L."/>
            <person name="Pitluck S."/>
            <person name="Liolios K."/>
            <person name="Ivanova N."/>
            <person name="Mavromatis K."/>
            <person name="Ovchinnikova G."/>
            <person name="Pati A."/>
            <person name="Chen A."/>
            <person name="Palaniappan K."/>
            <person name="Land M."/>
            <person name="Hauser L."/>
            <person name="Chang Y.J."/>
            <person name="Jeffries C.D."/>
            <person name="Spring S."/>
            <person name="Rohde M."/>
            <person name="Goker M."/>
            <person name="Bristow J."/>
            <person name="Eisen J.A."/>
            <person name="Markowitz V."/>
            <person name="Hugenholtz P."/>
            <person name="Kyrpides N.C."/>
            <person name="Klenk H.P."/>
        </authorList>
    </citation>
    <scope>NUCLEOTIDE SEQUENCE [LARGE SCALE GENOMIC DNA]</scope>
    <source>
        <strain evidence="5">DSM 12261 / ALA-1</strain>
    </source>
</reference>
<dbReference type="GO" id="GO:0005829">
    <property type="term" value="C:cytosol"/>
    <property type="evidence" value="ECO:0007669"/>
    <property type="project" value="TreeGrafter"/>
</dbReference>
<dbReference type="SUPFAM" id="SSF51735">
    <property type="entry name" value="NAD(P)-binding Rossmann-fold domains"/>
    <property type="match status" value="1"/>
</dbReference>
<dbReference type="PANTHER" id="PTHR10491">
    <property type="entry name" value="DTDP-4-DEHYDRORHAMNOSE REDUCTASE"/>
    <property type="match status" value="1"/>
</dbReference>
<dbReference type="Proteomes" id="UP000002366">
    <property type="component" value="Chromosome"/>
</dbReference>
<comment type="pathway">
    <text evidence="2">Carbohydrate biosynthesis; dTDP-L-rhamnose biosynthesis.</text>
</comment>
<accession>D5EH65</accession>
<dbReference type="UniPathway" id="UPA00124"/>
<comment type="function">
    <text evidence="2">Catalyzes the reduction of dTDP-6-deoxy-L-lyxo-4-hexulose to yield dTDP-L-rhamnose.</text>
</comment>
<keyword evidence="5" id="KW-1185">Reference proteome</keyword>
<dbReference type="Pfam" id="PF04321">
    <property type="entry name" value="RmlD_sub_bind"/>
    <property type="match status" value="1"/>
</dbReference>
<dbReference type="NCBIfam" id="TIGR01214">
    <property type="entry name" value="rmlD"/>
    <property type="match status" value="1"/>
</dbReference>
<sequence>MKFFITGGGGQLALAFQRLLKEENLPFAVYSRQELDITDITRVRKRMQEEKPDVVINCAAWNDVDSAEQNWRGAYMVNAIGPRNLAIAAEELGIPLVTFSSDYVFNGKSVRSWTIADKPDPINVYGQTKLLGEEFVKDHIRRFLIVRVSWVFGPEGREESNFLKKVLRWSREKDELKIVSDQISSPTYAPDLAERVMELLTLRAWGTYHLSCSGRCSRYEWASFALKEIGWKKNIVQAQSNEFRTLAQRPAMSSLDSFPLEEFGIFMPRWEDSTLRFLKAIGQKNGGNNNV</sequence>
<evidence type="ECO:0000259" key="3">
    <source>
        <dbReference type="Pfam" id="PF04321"/>
    </source>
</evidence>
<dbReference type="EC" id="1.1.1.133" evidence="2"/>
<dbReference type="InterPro" id="IPR036291">
    <property type="entry name" value="NAD(P)-bd_dom_sf"/>
</dbReference>
<dbReference type="Gene3D" id="3.40.50.720">
    <property type="entry name" value="NAD(P)-binding Rossmann-like Domain"/>
    <property type="match status" value="1"/>
</dbReference>
<dbReference type="GO" id="GO:0019305">
    <property type="term" value="P:dTDP-rhamnose biosynthetic process"/>
    <property type="evidence" value="ECO:0007669"/>
    <property type="project" value="UniProtKB-UniPathway"/>
</dbReference>
<dbReference type="AlphaFoldDB" id="D5EH65"/>
<dbReference type="PANTHER" id="PTHR10491:SF4">
    <property type="entry name" value="METHIONINE ADENOSYLTRANSFERASE 2 SUBUNIT BETA"/>
    <property type="match status" value="1"/>
</dbReference>
<dbReference type="OrthoDB" id="9803892at2"/>
<feature type="domain" description="RmlD-like substrate binding" evidence="3">
    <location>
        <begin position="1"/>
        <end position="280"/>
    </location>
</feature>
<dbReference type="RefSeq" id="WP_013049159.1">
    <property type="nucleotide sequence ID" value="NC_014011.1"/>
</dbReference>
<dbReference type="EMBL" id="CP001997">
    <property type="protein sequence ID" value="ADE57897.1"/>
    <property type="molecule type" value="Genomic_DNA"/>
</dbReference>
<organism evidence="4 5">
    <name type="scientific">Aminobacterium colombiense (strain DSM 12261 / ALA-1)</name>
    <dbReference type="NCBI Taxonomy" id="572547"/>
    <lineage>
        <taxon>Bacteria</taxon>
        <taxon>Thermotogati</taxon>
        <taxon>Synergistota</taxon>
        <taxon>Synergistia</taxon>
        <taxon>Synergistales</taxon>
        <taxon>Aminobacteriaceae</taxon>
        <taxon>Aminobacterium</taxon>
    </lineage>
</organism>
<dbReference type="InterPro" id="IPR029903">
    <property type="entry name" value="RmlD-like-bd"/>
</dbReference>
<dbReference type="KEGG" id="aco:Amico_1784"/>
<name>D5EH65_AMICL</name>
<dbReference type="Gene3D" id="3.90.25.10">
    <property type="entry name" value="UDP-galactose 4-epimerase, domain 1"/>
    <property type="match status" value="1"/>
</dbReference>
<evidence type="ECO:0000256" key="1">
    <source>
        <dbReference type="ARBA" id="ARBA00010944"/>
    </source>
</evidence>
<evidence type="ECO:0000313" key="4">
    <source>
        <dbReference type="EMBL" id="ADE57897.1"/>
    </source>
</evidence>
<keyword evidence="2 4" id="KW-0560">Oxidoreductase</keyword>
<proteinExistence type="inferred from homology"/>
<dbReference type="eggNOG" id="COG1091">
    <property type="taxonomic scope" value="Bacteria"/>
</dbReference>
<gene>
    <name evidence="4" type="ordered locus">Amico_1784</name>
</gene>
<evidence type="ECO:0000256" key="2">
    <source>
        <dbReference type="RuleBase" id="RU364082"/>
    </source>
</evidence>
<dbReference type="CDD" id="cd05254">
    <property type="entry name" value="dTDP_HR_like_SDR_e"/>
    <property type="match status" value="1"/>
</dbReference>
<dbReference type="InterPro" id="IPR005913">
    <property type="entry name" value="dTDP_dehydrorham_reduct"/>
</dbReference>
<evidence type="ECO:0000313" key="5">
    <source>
        <dbReference type="Proteomes" id="UP000002366"/>
    </source>
</evidence>
<keyword evidence="2" id="KW-0521">NADP</keyword>
<dbReference type="STRING" id="572547.Amico_1784"/>